<evidence type="ECO:0000313" key="3">
    <source>
        <dbReference type="Proteomes" id="UP000320390"/>
    </source>
</evidence>
<proteinExistence type="inferred from homology"/>
<dbReference type="RefSeq" id="WP_145197534.1">
    <property type="nucleotide sequence ID" value="NZ_CP036434.1"/>
</dbReference>
<sequence length="407" mass="45177">MISTVSSSSPARRTLVHPSLLTSVVVALLAPSTLSCAFTGDQAKQAKEAPAVSPVPGCTLVNELILPEEVHFKNLWQVTFGGQNAEAYWNFADDQLSLQIMNKSDGRNCDRIYVTGADGSMRQVSNGVGVTTCAFFMPDDEAVLYASTQSGHDGCPTKPPSEVYTWMLWPDYDIYVRELGTGMEKPLVEAYGYDAEATVSPQGDRIVFTSTRSGDVELWTCDLDGQNLQQVTDTLGYDGGAFFNHAGDRLVFRTTAWTPGDEDREQAAYREDLQRWQVRPNNMEIYTIRPDGSEREQVTALGGANFAPYFLPDDQRIIFSSNHHSREINGVKFNFDLFICDLDGRNLERITYFDDVPGKQFDSFPMFSHDGKYLAFSSNRGDGKVGDTNVFIAEWIEDPAAVEAPPK</sequence>
<organism evidence="2 3">
    <name type="scientific">Saltatorellus ferox</name>
    <dbReference type="NCBI Taxonomy" id="2528018"/>
    <lineage>
        <taxon>Bacteria</taxon>
        <taxon>Pseudomonadati</taxon>
        <taxon>Planctomycetota</taxon>
        <taxon>Planctomycetia</taxon>
        <taxon>Planctomycetia incertae sedis</taxon>
        <taxon>Saltatorellus</taxon>
    </lineage>
</organism>
<dbReference type="Proteomes" id="UP000320390">
    <property type="component" value="Chromosome"/>
</dbReference>
<dbReference type="InterPro" id="IPR011042">
    <property type="entry name" value="6-blade_b-propeller_TolB-like"/>
</dbReference>
<dbReference type="InterPro" id="IPR011659">
    <property type="entry name" value="WD40"/>
</dbReference>
<evidence type="ECO:0000256" key="1">
    <source>
        <dbReference type="ARBA" id="ARBA00009820"/>
    </source>
</evidence>
<dbReference type="AlphaFoldDB" id="A0A518ES51"/>
<keyword evidence="3" id="KW-1185">Reference proteome</keyword>
<comment type="similarity">
    <text evidence="1">Belongs to the TolB family.</text>
</comment>
<gene>
    <name evidence="2" type="ORF">Poly30_24390</name>
</gene>
<dbReference type="Gene3D" id="2.120.10.30">
    <property type="entry name" value="TolB, C-terminal domain"/>
    <property type="match status" value="2"/>
</dbReference>
<accession>A0A518ES51</accession>
<dbReference type="PANTHER" id="PTHR36842">
    <property type="entry name" value="PROTEIN TOLB HOMOLOG"/>
    <property type="match status" value="1"/>
</dbReference>
<name>A0A518ES51_9BACT</name>
<dbReference type="PANTHER" id="PTHR36842:SF1">
    <property type="entry name" value="PROTEIN TOLB"/>
    <property type="match status" value="1"/>
</dbReference>
<evidence type="ECO:0000313" key="2">
    <source>
        <dbReference type="EMBL" id="QDV06921.1"/>
    </source>
</evidence>
<reference evidence="2 3" key="1">
    <citation type="submission" date="2019-02" db="EMBL/GenBank/DDBJ databases">
        <title>Deep-cultivation of Planctomycetes and their phenomic and genomic characterization uncovers novel biology.</title>
        <authorList>
            <person name="Wiegand S."/>
            <person name="Jogler M."/>
            <person name="Boedeker C."/>
            <person name="Pinto D."/>
            <person name="Vollmers J."/>
            <person name="Rivas-Marin E."/>
            <person name="Kohn T."/>
            <person name="Peeters S.H."/>
            <person name="Heuer A."/>
            <person name="Rast P."/>
            <person name="Oberbeckmann S."/>
            <person name="Bunk B."/>
            <person name="Jeske O."/>
            <person name="Meyerdierks A."/>
            <person name="Storesund J.E."/>
            <person name="Kallscheuer N."/>
            <person name="Luecker S."/>
            <person name="Lage O.M."/>
            <person name="Pohl T."/>
            <person name="Merkel B.J."/>
            <person name="Hornburger P."/>
            <person name="Mueller R.-W."/>
            <person name="Bruemmer F."/>
            <person name="Labrenz M."/>
            <person name="Spormann A.M."/>
            <person name="Op den Camp H."/>
            <person name="Overmann J."/>
            <person name="Amann R."/>
            <person name="Jetten M.S.M."/>
            <person name="Mascher T."/>
            <person name="Medema M.H."/>
            <person name="Devos D.P."/>
            <person name="Kaster A.-K."/>
            <person name="Ovreas L."/>
            <person name="Rohde M."/>
            <person name="Galperin M.Y."/>
            <person name="Jogler C."/>
        </authorList>
    </citation>
    <scope>NUCLEOTIDE SEQUENCE [LARGE SCALE GENOMIC DNA]</scope>
    <source>
        <strain evidence="2 3">Poly30</strain>
    </source>
</reference>
<dbReference type="Pfam" id="PF07676">
    <property type="entry name" value="PD40"/>
    <property type="match status" value="3"/>
</dbReference>
<dbReference type="SUPFAM" id="SSF69304">
    <property type="entry name" value="Tricorn protease N-terminal domain"/>
    <property type="match status" value="1"/>
</dbReference>
<dbReference type="OrthoDB" id="108903at2"/>
<protein>
    <submittedName>
        <fullName evidence="2">Translocation protein TolB</fullName>
    </submittedName>
</protein>
<dbReference type="EMBL" id="CP036434">
    <property type="protein sequence ID" value="QDV06921.1"/>
    <property type="molecule type" value="Genomic_DNA"/>
</dbReference>